<dbReference type="Proteomes" id="UP000010483">
    <property type="component" value="Chromosome"/>
</dbReference>
<proteinExistence type="predicted"/>
<dbReference type="AlphaFoldDB" id="K9YHP4"/>
<evidence type="ECO:0000313" key="1">
    <source>
        <dbReference type="EMBL" id="AFZ46486.1"/>
    </source>
</evidence>
<dbReference type="BioCyc" id="CSTA292563:G1353-511-MONOMER"/>
<keyword evidence="2" id="KW-1185">Reference proteome</keyword>
<protein>
    <submittedName>
        <fullName evidence="1">Uncharacterized protein</fullName>
    </submittedName>
</protein>
<name>K9YHP4_CYASC</name>
<dbReference type="KEGG" id="csn:Cyast_0507"/>
<organism evidence="1 2">
    <name type="scientific">Cyanobacterium stanieri (strain ATCC 29140 / PCC 7202)</name>
    <dbReference type="NCBI Taxonomy" id="292563"/>
    <lineage>
        <taxon>Bacteria</taxon>
        <taxon>Bacillati</taxon>
        <taxon>Cyanobacteriota</taxon>
        <taxon>Cyanophyceae</taxon>
        <taxon>Oscillatoriophycideae</taxon>
        <taxon>Chroococcales</taxon>
        <taxon>Geminocystaceae</taxon>
        <taxon>Cyanobacterium</taxon>
    </lineage>
</organism>
<evidence type="ECO:0000313" key="2">
    <source>
        <dbReference type="Proteomes" id="UP000010483"/>
    </source>
</evidence>
<accession>K9YHP4</accession>
<dbReference type="eggNOG" id="ENOG50338A7">
    <property type="taxonomic scope" value="Bacteria"/>
</dbReference>
<gene>
    <name evidence="1" type="ordered locus">Cyast_0507</name>
</gene>
<sequence>MFSLRVKFRAIASRIQVLDLRAPDFTPKRLLNIAVNHLPRRLDKAISQRQDLEDLETLWEILGIDAVIALENQEGKLIRVGISLLDNEGRGQNLFYDVKGKQQSAIREKLNIEQYWVIVVKSKNFPEEDEWIDILYREIDEPPTASGCRLIIL</sequence>
<dbReference type="HOGENOM" id="CLU_142310_0_0_3"/>
<reference evidence="2" key="1">
    <citation type="journal article" date="2013" name="Proc. Natl. Acad. Sci. U.S.A.">
        <title>Improving the coverage of the cyanobacterial phylum using diversity-driven genome sequencing.</title>
        <authorList>
            <person name="Shih P.M."/>
            <person name="Wu D."/>
            <person name="Latifi A."/>
            <person name="Axen S.D."/>
            <person name="Fewer D.P."/>
            <person name="Talla E."/>
            <person name="Calteau A."/>
            <person name="Cai F."/>
            <person name="Tandeau de Marsac N."/>
            <person name="Rippka R."/>
            <person name="Herdman M."/>
            <person name="Sivonen K."/>
            <person name="Coursin T."/>
            <person name="Laurent T."/>
            <person name="Goodwin L."/>
            <person name="Nolan M."/>
            <person name="Davenport K.W."/>
            <person name="Han C.S."/>
            <person name="Rubin E.M."/>
            <person name="Eisen J.A."/>
            <person name="Woyke T."/>
            <person name="Gugger M."/>
            <person name="Kerfeld C.A."/>
        </authorList>
    </citation>
    <scope>NUCLEOTIDE SEQUENCE [LARGE SCALE GENOMIC DNA]</scope>
    <source>
        <strain evidence="2">ATCC 29140 / PCC 7202</strain>
    </source>
</reference>
<dbReference type="EMBL" id="CP003940">
    <property type="protein sequence ID" value="AFZ46486.1"/>
    <property type="molecule type" value="Genomic_DNA"/>
</dbReference>